<dbReference type="RefSeq" id="WP_193921026.1">
    <property type="nucleotide sequence ID" value="NZ_JADEXS020000001.1"/>
</dbReference>
<dbReference type="Pfam" id="PF07000">
    <property type="entry name" value="DUF1308"/>
    <property type="match status" value="1"/>
</dbReference>
<dbReference type="AlphaFoldDB" id="A0A8J6ZQR0"/>
<dbReference type="InterPro" id="IPR029060">
    <property type="entry name" value="PIN-like_dom_sf"/>
</dbReference>
<dbReference type="Proteomes" id="UP000622533">
    <property type="component" value="Unassembled WGS sequence"/>
</dbReference>
<name>A0A8J6ZQR0_DESMC</name>
<comment type="caution">
    <text evidence="2">The sequence shown here is derived from an EMBL/GenBank/DDBJ whole genome shotgun (WGS) entry which is preliminary data.</text>
</comment>
<accession>A0A8J6ZQR0</accession>
<dbReference type="InterPro" id="IPR010733">
    <property type="entry name" value="DUF1308"/>
</dbReference>
<proteinExistence type="predicted"/>
<gene>
    <name evidence="2" type="ORF">IQ276_26015</name>
</gene>
<reference evidence="2" key="1">
    <citation type="submission" date="2020-10" db="EMBL/GenBank/DDBJ databases">
        <authorList>
            <person name="Castelo-Branco R."/>
            <person name="Eusebio N."/>
            <person name="Adriana R."/>
            <person name="Vieira A."/>
            <person name="Brugerolle De Fraissinette N."/>
            <person name="Rezende De Castro R."/>
            <person name="Schneider M.P."/>
            <person name="Vasconcelos V."/>
            <person name="Leao P.N."/>
        </authorList>
    </citation>
    <scope>NUCLEOTIDE SEQUENCE</scope>
    <source>
        <strain evidence="2">LEGE 12446</strain>
    </source>
</reference>
<sequence length="134" mass="14609">MVNLDTGTVFAFISEGSPVRYELRQYVQGQQMVITQTALKEVTDIIQWSGGVSEQARASRLIQRLNIIPDNPSTVALNLQPTRSLGRNDIIILGTGDRLGILTMTADAKAVRAALSQGVKFNVYIHLPCPLTGN</sequence>
<organism evidence="2 3">
    <name type="scientific">Desmonostoc muscorum LEGE 12446</name>
    <dbReference type="NCBI Taxonomy" id="1828758"/>
    <lineage>
        <taxon>Bacteria</taxon>
        <taxon>Bacillati</taxon>
        <taxon>Cyanobacteriota</taxon>
        <taxon>Cyanophyceae</taxon>
        <taxon>Nostocales</taxon>
        <taxon>Nostocaceae</taxon>
        <taxon>Desmonostoc</taxon>
    </lineage>
</organism>
<dbReference type="PANTHER" id="PTHR13379:SF0">
    <property type="entry name" value="UPF0415 PROTEIN C7ORF25"/>
    <property type="match status" value="1"/>
</dbReference>
<dbReference type="SUPFAM" id="SSF88723">
    <property type="entry name" value="PIN domain-like"/>
    <property type="match status" value="1"/>
</dbReference>
<keyword evidence="3" id="KW-1185">Reference proteome</keyword>
<dbReference type="CDD" id="cd09854">
    <property type="entry name" value="PIN_VapC-like"/>
    <property type="match status" value="1"/>
</dbReference>
<evidence type="ECO:0000313" key="2">
    <source>
        <dbReference type="EMBL" id="MBE9025745.1"/>
    </source>
</evidence>
<protein>
    <submittedName>
        <fullName evidence="2">DUF1308 domain-containing protein</fullName>
    </submittedName>
</protein>
<evidence type="ECO:0000313" key="3">
    <source>
        <dbReference type="Proteomes" id="UP000622533"/>
    </source>
</evidence>
<feature type="domain" description="DUF1308" evidence="1">
    <location>
        <begin position="17"/>
        <end position="132"/>
    </location>
</feature>
<dbReference type="PANTHER" id="PTHR13379">
    <property type="entry name" value="UNCHARACTERIZED DUF1308"/>
    <property type="match status" value="1"/>
</dbReference>
<dbReference type="EMBL" id="JADEXS010000473">
    <property type="protein sequence ID" value="MBE9025745.1"/>
    <property type="molecule type" value="Genomic_DNA"/>
</dbReference>
<evidence type="ECO:0000259" key="1">
    <source>
        <dbReference type="Pfam" id="PF07000"/>
    </source>
</evidence>